<feature type="region of interest" description="Disordered" evidence="4">
    <location>
        <begin position="1"/>
        <end position="26"/>
    </location>
</feature>
<sequence length="421" mass="46673">MPSGKYQATVRMPNGKRRTKTSRLKSVVKKWATEQEAKFEAGSRIDPRAGEITISKWREKVRAVSGLEASTLAKTDSLWETHCAQAWGAWPLNAVTRTDAKAWVQQLRQTRRARHQGRAVRASDKDVPTLSAATVHAAVHVMSALYAAAMDEDPPVVGANPFARLDLPPLDLGVVEFYEREEAEALYSALERLYGLQWRTLVELGMQVGLRPGETYGLHVGRVDRHRRLVHVTHVMTRAGLREYPKSKKSRRSVPIPPALLDAIEELTAGRTVGACTCPRVLPTGERQPGRGPCPGLMFPAEKGGPIDDGNFRDRFWYPAVDAARTCGKPPAEGHDFPAGECAGVCADPAHQIRRFPPKIMRHTAASWLVMDGVPLYDVQHLLGHESFATTQRYAHLAPDAHGKILESWSRRETREASSQV</sequence>
<dbReference type="Gene3D" id="1.10.443.10">
    <property type="entry name" value="Intergrase catalytic core"/>
    <property type="match status" value="1"/>
</dbReference>
<comment type="caution">
    <text evidence="6">The sequence shown here is derived from an EMBL/GenBank/DDBJ whole genome shotgun (WGS) entry which is preliminary data.</text>
</comment>
<feature type="domain" description="Tyr recombinase" evidence="5">
    <location>
        <begin position="173"/>
        <end position="407"/>
    </location>
</feature>
<reference evidence="6 7" key="1">
    <citation type="submission" date="2020-08" db="EMBL/GenBank/DDBJ databases">
        <title>Genomic Encyclopedia of Type Strains, Phase IV (KMG-IV): sequencing the most valuable type-strain genomes for metagenomic binning, comparative biology and taxonomic classification.</title>
        <authorList>
            <person name="Goeker M."/>
        </authorList>
    </citation>
    <scope>NUCLEOTIDE SEQUENCE [LARGE SCALE GENOMIC DNA]</scope>
    <source>
        <strain evidence="6 7">DSM 45615</strain>
    </source>
</reference>
<evidence type="ECO:0000259" key="5">
    <source>
        <dbReference type="PROSITE" id="PS51898"/>
    </source>
</evidence>
<dbReference type="InterPro" id="IPR013762">
    <property type="entry name" value="Integrase-like_cat_sf"/>
</dbReference>
<keyword evidence="3" id="KW-0233">DNA recombination</keyword>
<evidence type="ECO:0000256" key="2">
    <source>
        <dbReference type="ARBA" id="ARBA00023125"/>
    </source>
</evidence>
<feature type="compositionally biased region" description="Basic residues" evidence="4">
    <location>
        <begin position="14"/>
        <end position="26"/>
    </location>
</feature>
<dbReference type="InterPro" id="IPR050090">
    <property type="entry name" value="Tyrosine_recombinase_XerCD"/>
</dbReference>
<comment type="similarity">
    <text evidence="1">Belongs to the 'phage' integrase family.</text>
</comment>
<dbReference type="GO" id="GO:0006310">
    <property type="term" value="P:DNA recombination"/>
    <property type="evidence" value="ECO:0007669"/>
    <property type="project" value="UniProtKB-KW"/>
</dbReference>
<protein>
    <submittedName>
        <fullName evidence="6">Integrase</fullName>
    </submittedName>
</protein>
<dbReference type="InterPro" id="IPR002104">
    <property type="entry name" value="Integrase_catalytic"/>
</dbReference>
<name>A0A840NWE9_9ACTN</name>
<dbReference type="GO" id="GO:0003677">
    <property type="term" value="F:DNA binding"/>
    <property type="evidence" value="ECO:0007669"/>
    <property type="project" value="UniProtKB-KW"/>
</dbReference>
<dbReference type="EMBL" id="JACHGN010000001">
    <property type="protein sequence ID" value="MBB5130506.1"/>
    <property type="molecule type" value="Genomic_DNA"/>
</dbReference>
<dbReference type="InterPro" id="IPR011010">
    <property type="entry name" value="DNA_brk_join_enz"/>
</dbReference>
<proteinExistence type="inferred from homology"/>
<evidence type="ECO:0000256" key="1">
    <source>
        <dbReference type="ARBA" id="ARBA00008857"/>
    </source>
</evidence>
<evidence type="ECO:0000256" key="3">
    <source>
        <dbReference type="ARBA" id="ARBA00023172"/>
    </source>
</evidence>
<dbReference type="CDD" id="cd01189">
    <property type="entry name" value="INT_ICEBs1_C_like"/>
    <property type="match status" value="1"/>
</dbReference>
<dbReference type="InterPro" id="IPR010998">
    <property type="entry name" value="Integrase_recombinase_N"/>
</dbReference>
<dbReference type="Pfam" id="PF00589">
    <property type="entry name" value="Phage_integrase"/>
    <property type="match status" value="1"/>
</dbReference>
<dbReference type="GO" id="GO:0015074">
    <property type="term" value="P:DNA integration"/>
    <property type="evidence" value="ECO:0007669"/>
    <property type="project" value="InterPro"/>
</dbReference>
<dbReference type="Gene3D" id="1.10.150.130">
    <property type="match status" value="1"/>
</dbReference>
<dbReference type="PANTHER" id="PTHR30349">
    <property type="entry name" value="PHAGE INTEGRASE-RELATED"/>
    <property type="match status" value="1"/>
</dbReference>
<gene>
    <name evidence="6" type="ORF">HNP84_000194</name>
</gene>
<dbReference type="AlphaFoldDB" id="A0A840NWE9"/>
<dbReference type="PANTHER" id="PTHR30349:SF64">
    <property type="entry name" value="PROPHAGE INTEGRASE INTD-RELATED"/>
    <property type="match status" value="1"/>
</dbReference>
<dbReference type="Proteomes" id="UP000578449">
    <property type="component" value="Unassembled WGS sequence"/>
</dbReference>
<dbReference type="PROSITE" id="PS51898">
    <property type="entry name" value="TYR_RECOMBINASE"/>
    <property type="match status" value="1"/>
</dbReference>
<keyword evidence="2" id="KW-0238">DNA-binding</keyword>
<dbReference type="RefSeq" id="WP_185047384.1">
    <property type="nucleotide sequence ID" value="NZ_BAABIX010000006.1"/>
</dbReference>
<keyword evidence="7" id="KW-1185">Reference proteome</keyword>
<evidence type="ECO:0000256" key="4">
    <source>
        <dbReference type="SAM" id="MobiDB-lite"/>
    </source>
</evidence>
<evidence type="ECO:0000313" key="7">
    <source>
        <dbReference type="Proteomes" id="UP000578449"/>
    </source>
</evidence>
<evidence type="ECO:0000313" key="6">
    <source>
        <dbReference type="EMBL" id="MBB5130506.1"/>
    </source>
</evidence>
<organism evidence="6 7">
    <name type="scientific">Thermocatellispora tengchongensis</name>
    <dbReference type="NCBI Taxonomy" id="1073253"/>
    <lineage>
        <taxon>Bacteria</taxon>
        <taxon>Bacillati</taxon>
        <taxon>Actinomycetota</taxon>
        <taxon>Actinomycetes</taxon>
        <taxon>Streptosporangiales</taxon>
        <taxon>Streptosporangiaceae</taxon>
        <taxon>Thermocatellispora</taxon>
    </lineage>
</organism>
<accession>A0A840NWE9</accession>
<dbReference type="SUPFAM" id="SSF56349">
    <property type="entry name" value="DNA breaking-rejoining enzymes"/>
    <property type="match status" value="1"/>
</dbReference>